<dbReference type="PANTHER" id="PTHR42743">
    <property type="entry name" value="AMINO-ACID AMINOTRANSFERASE"/>
    <property type="match status" value="1"/>
</dbReference>
<dbReference type="InterPro" id="IPR043131">
    <property type="entry name" value="BCAT-like_N"/>
</dbReference>
<dbReference type="Gene3D" id="3.20.10.10">
    <property type="entry name" value="D-amino Acid Aminotransferase, subunit A, domain 2"/>
    <property type="match status" value="1"/>
</dbReference>
<dbReference type="Proteomes" id="UP000782312">
    <property type="component" value="Unassembled WGS sequence"/>
</dbReference>
<evidence type="ECO:0000256" key="10">
    <source>
        <dbReference type="ARBA" id="ARBA00049229"/>
    </source>
</evidence>
<dbReference type="SUPFAM" id="SSF56752">
    <property type="entry name" value="D-aminoacid aminotransferase-like PLP-dependent enzymes"/>
    <property type="match status" value="1"/>
</dbReference>
<evidence type="ECO:0000256" key="7">
    <source>
        <dbReference type="ARBA" id="ARBA00022898"/>
    </source>
</evidence>
<dbReference type="Pfam" id="PF01063">
    <property type="entry name" value="Aminotran_4"/>
    <property type="match status" value="1"/>
</dbReference>
<name>A0A932I216_UNCTE</name>
<comment type="catalytic activity">
    <reaction evidence="8">
        <text>L-valine + 2-oxoglutarate = 3-methyl-2-oxobutanoate + L-glutamate</text>
        <dbReference type="Rhea" id="RHEA:24813"/>
        <dbReference type="ChEBI" id="CHEBI:11851"/>
        <dbReference type="ChEBI" id="CHEBI:16810"/>
        <dbReference type="ChEBI" id="CHEBI:29985"/>
        <dbReference type="ChEBI" id="CHEBI:57762"/>
        <dbReference type="EC" id="2.6.1.42"/>
    </reaction>
</comment>
<comment type="similarity">
    <text evidence="5 11">Belongs to the class-IV pyridoxal-phosphate-dependent aminotransferase family.</text>
</comment>
<comment type="caution">
    <text evidence="14">The sequence shown here is derived from an EMBL/GenBank/DDBJ whole genome shotgun (WGS) entry which is preliminary data.</text>
</comment>
<gene>
    <name evidence="14" type="ORF">HYZ11_16770</name>
</gene>
<protein>
    <recommendedName>
        <fullName evidence="6">branched-chain-amino-acid transaminase</fullName>
        <ecNumber evidence="6">2.6.1.42</ecNumber>
    </recommendedName>
</protein>
<evidence type="ECO:0000256" key="2">
    <source>
        <dbReference type="ARBA" id="ARBA00004824"/>
    </source>
</evidence>
<evidence type="ECO:0000256" key="12">
    <source>
        <dbReference type="RuleBase" id="RU004516"/>
    </source>
</evidence>
<proteinExistence type="inferred from homology"/>
<reference evidence="14" key="1">
    <citation type="submission" date="2020-07" db="EMBL/GenBank/DDBJ databases">
        <title>Huge and variable diversity of episymbiotic CPR bacteria and DPANN archaea in groundwater ecosystems.</title>
        <authorList>
            <person name="He C.Y."/>
            <person name="Keren R."/>
            <person name="Whittaker M."/>
            <person name="Farag I.F."/>
            <person name="Doudna J."/>
            <person name="Cate J.H.D."/>
            <person name="Banfield J.F."/>
        </authorList>
    </citation>
    <scope>NUCLEOTIDE SEQUENCE</scope>
    <source>
        <strain evidence="14">NC_groundwater_763_Ag_S-0.2um_68_21</strain>
    </source>
</reference>
<dbReference type="InterPro" id="IPR043132">
    <property type="entry name" value="BCAT-like_C"/>
</dbReference>
<comment type="catalytic activity">
    <reaction evidence="10">
        <text>L-leucine + 2-oxoglutarate = 4-methyl-2-oxopentanoate + L-glutamate</text>
        <dbReference type="Rhea" id="RHEA:18321"/>
        <dbReference type="ChEBI" id="CHEBI:16810"/>
        <dbReference type="ChEBI" id="CHEBI:17865"/>
        <dbReference type="ChEBI" id="CHEBI:29985"/>
        <dbReference type="ChEBI" id="CHEBI:57427"/>
        <dbReference type="EC" id="2.6.1.42"/>
    </reaction>
</comment>
<comment type="pathway">
    <text evidence="3">Amino-acid biosynthesis; L-valine biosynthesis; L-valine from pyruvate: step 4/4.</text>
</comment>
<dbReference type="GO" id="GO:0004084">
    <property type="term" value="F:branched-chain-amino-acid transaminase activity"/>
    <property type="evidence" value="ECO:0007669"/>
    <property type="project" value="UniProtKB-EC"/>
</dbReference>
<comment type="pathway">
    <text evidence="4">Amino-acid biosynthesis; L-leucine biosynthesis; L-leucine from 3-methyl-2-oxobutanoate: step 4/4.</text>
</comment>
<comment type="catalytic activity">
    <reaction evidence="9">
        <text>L-isoleucine + 2-oxoglutarate = (S)-3-methyl-2-oxopentanoate + L-glutamate</text>
        <dbReference type="Rhea" id="RHEA:24801"/>
        <dbReference type="ChEBI" id="CHEBI:16810"/>
        <dbReference type="ChEBI" id="CHEBI:29985"/>
        <dbReference type="ChEBI" id="CHEBI:35146"/>
        <dbReference type="ChEBI" id="CHEBI:58045"/>
        <dbReference type="EC" id="2.6.1.42"/>
    </reaction>
</comment>
<comment type="cofactor">
    <cofactor evidence="1 12">
        <name>pyridoxal 5'-phosphate</name>
        <dbReference type="ChEBI" id="CHEBI:597326"/>
    </cofactor>
</comment>
<dbReference type="AlphaFoldDB" id="A0A932I216"/>
<dbReference type="Gene3D" id="3.30.470.10">
    <property type="match status" value="1"/>
</dbReference>
<dbReference type="EC" id="2.6.1.42" evidence="6"/>
<dbReference type="InterPro" id="IPR001544">
    <property type="entry name" value="Aminotrans_IV"/>
</dbReference>
<accession>A0A932I216</accession>
<evidence type="ECO:0000256" key="4">
    <source>
        <dbReference type="ARBA" id="ARBA00005072"/>
    </source>
</evidence>
<dbReference type="GO" id="GO:0046394">
    <property type="term" value="P:carboxylic acid biosynthetic process"/>
    <property type="evidence" value="ECO:0007669"/>
    <property type="project" value="UniProtKB-ARBA"/>
</dbReference>
<evidence type="ECO:0000313" key="15">
    <source>
        <dbReference type="Proteomes" id="UP000782312"/>
    </source>
</evidence>
<evidence type="ECO:0000256" key="13">
    <source>
        <dbReference type="SAM" id="MobiDB-lite"/>
    </source>
</evidence>
<sequence length="318" mass="35185">MPGDRFAYLNGEIVEEGLARVSPFDRGFLWGDGVYEITPCFGHKLYRLDDHIDRLYRSLRYIRVDPGLSQREMREATLALHETNLCRIDPEGLCRVGHWVTRGEDTPSMAAGAPRKATVFIFHRPAPLDDIPEKYEKGVRVSVTPTRRTPPECIEARAKVTSKMNQILAELDAAASGSLSLMLDIRGNVAENSSANFFMVRDGALWTPPERNILEGVTRKAVFELAARLGIPCEERDFTLYDLAQAEEFFLTSSAICALPVREVDSFRPKAPVPGPITRRLIDAFAGETGFDFRVRRASPGAPGRPDAAGIAAKPAAV</sequence>
<evidence type="ECO:0000256" key="6">
    <source>
        <dbReference type="ARBA" id="ARBA00013053"/>
    </source>
</evidence>
<evidence type="ECO:0000256" key="3">
    <source>
        <dbReference type="ARBA" id="ARBA00004931"/>
    </source>
</evidence>
<evidence type="ECO:0000256" key="9">
    <source>
        <dbReference type="ARBA" id="ARBA00048798"/>
    </source>
</evidence>
<dbReference type="FunFam" id="3.20.10.10:FF:000002">
    <property type="entry name" value="D-alanine aminotransferase"/>
    <property type="match status" value="1"/>
</dbReference>
<dbReference type="InterPro" id="IPR018300">
    <property type="entry name" value="Aminotrans_IV_CS"/>
</dbReference>
<evidence type="ECO:0000313" key="14">
    <source>
        <dbReference type="EMBL" id="MBI3129263.1"/>
    </source>
</evidence>
<dbReference type="GO" id="GO:0008652">
    <property type="term" value="P:amino acid biosynthetic process"/>
    <property type="evidence" value="ECO:0007669"/>
    <property type="project" value="UniProtKB-ARBA"/>
</dbReference>
<dbReference type="InterPro" id="IPR036038">
    <property type="entry name" value="Aminotransferase-like"/>
</dbReference>
<dbReference type="PANTHER" id="PTHR42743:SF11">
    <property type="entry name" value="AMINODEOXYCHORISMATE LYASE"/>
    <property type="match status" value="1"/>
</dbReference>
<comment type="pathway">
    <text evidence="2">Amino-acid biosynthesis; L-isoleucine biosynthesis; L-isoleucine from 2-oxobutanoate: step 4/4.</text>
</comment>
<keyword evidence="14" id="KW-0808">Transferase</keyword>
<feature type="region of interest" description="Disordered" evidence="13">
    <location>
        <begin position="297"/>
        <end position="318"/>
    </location>
</feature>
<evidence type="ECO:0000256" key="5">
    <source>
        <dbReference type="ARBA" id="ARBA00009320"/>
    </source>
</evidence>
<dbReference type="EMBL" id="JACPUR010000039">
    <property type="protein sequence ID" value="MBI3129263.1"/>
    <property type="molecule type" value="Genomic_DNA"/>
</dbReference>
<dbReference type="InterPro" id="IPR050571">
    <property type="entry name" value="Class-IV_PLP-Dep_Aminotrnsfr"/>
</dbReference>
<evidence type="ECO:0000256" key="8">
    <source>
        <dbReference type="ARBA" id="ARBA00048212"/>
    </source>
</evidence>
<evidence type="ECO:0000256" key="1">
    <source>
        <dbReference type="ARBA" id="ARBA00001933"/>
    </source>
</evidence>
<feature type="compositionally biased region" description="Low complexity" evidence="13">
    <location>
        <begin position="308"/>
        <end position="318"/>
    </location>
</feature>
<dbReference type="PROSITE" id="PS00770">
    <property type="entry name" value="AA_TRANSFER_CLASS_4"/>
    <property type="match status" value="1"/>
</dbReference>
<evidence type="ECO:0000256" key="11">
    <source>
        <dbReference type="RuleBase" id="RU004106"/>
    </source>
</evidence>
<organism evidence="14 15">
    <name type="scientific">Tectimicrobiota bacterium</name>
    <dbReference type="NCBI Taxonomy" id="2528274"/>
    <lineage>
        <taxon>Bacteria</taxon>
        <taxon>Pseudomonadati</taxon>
        <taxon>Nitrospinota/Tectimicrobiota group</taxon>
        <taxon>Candidatus Tectimicrobiota</taxon>
    </lineage>
</organism>
<keyword evidence="7 12" id="KW-0663">Pyridoxal phosphate</keyword>
<keyword evidence="14" id="KW-0032">Aminotransferase</keyword>